<reference evidence="1" key="1">
    <citation type="journal article" date="2019" name="bioRxiv">
        <title>The Genome of the Zebra Mussel, Dreissena polymorpha: A Resource for Invasive Species Research.</title>
        <authorList>
            <person name="McCartney M.A."/>
            <person name="Auch B."/>
            <person name="Kono T."/>
            <person name="Mallez S."/>
            <person name="Zhang Y."/>
            <person name="Obille A."/>
            <person name="Becker A."/>
            <person name="Abrahante J.E."/>
            <person name="Garbe J."/>
            <person name="Badalamenti J.P."/>
            <person name="Herman A."/>
            <person name="Mangelson H."/>
            <person name="Liachko I."/>
            <person name="Sullivan S."/>
            <person name="Sone E.D."/>
            <person name="Koren S."/>
            <person name="Silverstein K.A.T."/>
            <person name="Beckman K.B."/>
            <person name="Gohl D.M."/>
        </authorList>
    </citation>
    <scope>NUCLEOTIDE SEQUENCE</scope>
    <source>
        <strain evidence="1">Duluth1</strain>
        <tissue evidence="1">Whole animal</tissue>
    </source>
</reference>
<dbReference type="Proteomes" id="UP000828390">
    <property type="component" value="Unassembled WGS sequence"/>
</dbReference>
<evidence type="ECO:0000313" key="1">
    <source>
        <dbReference type="EMBL" id="KAH3870311.1"/>
    </source>
</evidence>
<accession>A0A9D4M8H3</accession>
<reference evidence="1" key="2">
    <citation type="submission" date="2020-11" db="EMBL/GenBank/DDBJ databases">
        <authorList>
            <person name="McCartney M.A."/>
            <person name="Auch B."/>
            <person name="Kono T."/>
            <person name="Mallez S."/>
            <person name="Becker A."/>
            <person name="Gohl D.M."/>
            <person name="Silverstein K.A.T."/>
            <person name="Koren S."/>
            <person name="Bechman K.B."/>
            <person name="Herman A."/>
            <person name="Abrahante J.E."/>
            <person name="Garbe J."/>
        </authorList>
    </citation>
    <scope>NUCLEOTIDE SEQUENCE</scope>
    <source>
        <strain evidence="1">Duluth1</strain>
        <tissue evidence="1">Whole animal</tissue>
    </source>
</reference>
<gene>
    <name evidence="1" type="ORF">DPMN_033493</name>
</gene>
<dbReference type="AlphaFoldDB" id="A0A9D4M8H3"/>
<sequence>MPKRSRVIIWNPSGGWTDGPIYRHFHEERTVNLASRVLTSHIMKNDPPRGGHVFQRTGTIFKLVKDIIGTNLLAYSHDDRTIKVASRVLTRPYALLPPELNHLRNDQSSLNIIGINLVTKFHEDWTLNVASRLLTSYIIKDAPPPGGHTLHVISRVKNVPPPGGHSRVLTKFYYSHIWPYY</sequence>
<proteinExistence type="predicted"/>
<protein>
    <submittedName>
        <fullName evidence="1">Uncharacterized protein</fullName>
    </submittedName>
</protein>
<evidence type="ECO:0000313" key="2">
    <source>
        <dbReference type="Proteomes" id="UP000828390"/>
    </source>
</evidence>
<name>A0A9D4M8H3_DREPO</name>
<dbReference type="EMBL" id="JAIWYP010000002">
    <property type="protein sequence ID" value="KAH3870311.1"/>
    <property type="molecule type" value="Genomic_DNA"/>
</dbReference>
<comment type="caution">
    <text evidence="1">The sequence shown here is derived from an EMBL/GenBank/DDBJ whole genome shotgun (WGS) entry which is preliminary data.</text>
</comment>
<organism evidence="1 2">
    <name type="scientific">Dreissena polymorpha</name>
    <name type="common">Zebra mussel</name>
    <name type="synonym">Mytilus polymorpha</name>
    <dbReference type="NCBI Taxonomy" id="45954"/>
    <lineage>
        <taxon>Eukaryota</taxon>
        <taxon>Metazoa</taxon>
        <taxon>Spiralia</taxon>
        <taxon>Lophotrochozoa</taxon>
        <taxon>Mollusca</taxon>
        <taxon>Bivalvia</taxon>
        <taxon>Autobranchia</taxon>
        <taxon>Heteroconchia</taxon>
        <taxon>Euheterodonta</taxon>
        <taxon>Imparidentia</taxon>
        <taxon>Neoheterodontei</taxon>
        <taxon>Myida</taxon>
        <taxon>Dreissenoidea</taxon>
        <taxon>Dreissenidae</taxon>
        <taxon>Dreissena</taxon>
    </lineage>
</organism>
<keyword evidence="2" id="KW-1185">Reference proteome</keyword>